<feature type="transmembrane region" description="Helical" evidence="1">
    <location>
        <begin position="28"/>
        <end position="50"/>
    </location>
</feature>
<name>A0AAX3XHM7_9PAST</name>
<keyword evidence="3" id="KW-1185">Reference proteome</keyword>
<reference evidence="2 3" key="1">
    <citation type="submission" date="2023-06" db="EMBL/GenBank/DDBJ databases">
        <title>Complete Genome Sequence of Gallibacterium anatis Strain BJF12, Isolated from a chicken with diarrhea.</title>
        <authorList>
            <person name="Guo F."/>
            <person name="Bu W."/>
            <person name="Xu F."/>
            <person name="Wen T."/>
        </authorList>
    </citation>
    <scope>NUCLEOTIDE SEQUENCE [LARGE SCALE GENOMIC DNA]</scope>
    <source>
        <strain evidence="2 3">BJF12</strain>
    </source>
</reference>
<feature type="transmembrane region" description="Helical" evidence="1">
    <location>
        <begin position="65"/>
        <end position="84"/>
    </location>
</feature>
<proteinExistence type="predicted"/>
<dbReference type="Proteomes" id="UP001226750">
    <property type="component" value="Chromosome"/>
</dbReference>
<evidence type="ECO:0000313" key="2">
    <source>
        <dbReference type="EMBL" id="WIM80516.1"/>
    </source>
</evidence>
<keyword evidence="1" id="KW-1133">Transmembrane helix</keyword>
<dbReference type="AlphaFoldDB" id="A0AAX3XHM7"/>
<keyword evidence="1" id="KW-0472">Membrane</keyword>
<gene>
    <name evidence="2" type="ORF">QP018_04615</name>
</gene>
<evidence type="ECO:0000256" key="1">
    <source>
        <dbReference type="SAM" id="Phobius"/>
    </source>
</evidence>
<dbReference type="RefSeq" id="WP_285092566.1">
    <property type="nucleotide sequence ID" value="NZ_CP126975.1"/>
</dbReference>
<accession>A0AAX3XHM7</accession>
<protein>
    <submittedName>
        <fullName evidence="2">Uncharacterized protein</fullName>
    </submittedName>
</protein>
<dbReference type="EMBL" id="CP126975">
    <property type="protein sequence ID" value="WIM80516.1"/>
    <property type="molecule type" value="Genomic_DNA"/>
</dbReference>
<keyword evidence="1" id="KW-0812">Transmembrane</keyword>
<evidence type="ECO:0000313" key="3">
    <source>
        <dbReference type="Proteomes" id="UP001226750"/>
    </source>
</evidence>
<sequence length="97" mass="10968">MSYDKTPEPLDVTASQLTDLYRKAAASFAIHFVGLLYLLFFALHFLGVFYDSGFSLAAPFKETPWYAWIILSYALLTLGAKKVAKEQLDKIQELLSQ</sequence>
<organism evidence="2 3">
    <name type="scientific">Gallibacterium anatis</name>
    <dbReference type="NCBI Taxonomy" id="750"/>
    <lineage>
        <taxon>Bacteria</taxon>
        <taxon>Pseudomonadati</taxon>
        <taxon>Pseudomonadota</taxon>
        <taxon>Gammaproteobacteria</taxon>
        <taxon>Pasteurellales</taxon>
        <taxon>Pasteurellaceae</taxon>
        <taxon>Gallibacterium</taxon>
    </lineage>
</organism>